<name>A0ABT2J3E3_9PSEU</name>
<sequence>MTLVWRKSSFSGSGGTGGGNCVEAALLDGDRFALRDSKNPDATVLTGTRAGLTALLRHVSR</sequence>
<protein>
    <submittedName>
        <fullName evidence="2">DUF397 domain-containing protein</fullName>
    </submittedName>
</protein>
<gene>
    <name evidence="2" type="ORF">JT362_04420</name>
</gene>
<proteinExistence type="predicted"/>
<dbReference type="RefSeq" id="WP_260189721.1">
    <property type="nucleotide sequence ID" value="NZ_JAFFZE010000005.1"/>
</dbReference>
<comment type="caution">
    <text evidence="2">The sequence shown here is derived from an EMBL/GenBank/DDBJ whole genome shotgun (WGS) entry which is preliminary data.</text>
</comment>
<keyword evidence="3" id="KW-1185">Reference proteome</keyword>
<accession>A0ABT2J3E3</accession>
<dbReference type="Proteomes" id="UP001156441">
    <property type="component" value="Unassembled WGS sequence"/>
</dbReference>
<evidence type="ECO:0000259" key="1">
    <source>
        <dbReference type="Pfam" id="PF04149"/>
    </source>
</evidence>
<dbReference type="InterPro" id="IPR007278">
    <property type="entry name" value="DUF397"/>
</dbReference>
<dbReference type="EMBL" id="JAFFZE010000005">
    <property type="protein sequence ID" value="MCT2582366.1"/>
    <property type="molecule type" value="Genomic_DNA"/>
</dbReference>
<dbReference type="Pfam" id="PF04149">
    <property type="entry name" value="DUF397"/>
    <property type="match status" value="1"/>
</dbReference>
<reference evidence="2 3" key="1">
    <citation type="submission" date="2021-02" db="EMBL/GenBank/DDBJ databases">
        <title>Actinophytocola xerophila sp. nov., isolated from soil of cotton cropping field.</title>
        <authorList>
            <person name="Huang R."/>
            <person name="Chen X."/>
            <person name="Ge X."/>
            <person name="Liu W."/>
        </authorList>
    </citation>
    <scope>NUCLEOTIDE SEQUENCE [LARGE SCALE GENOMIC DNA]</scope>
    <source>
        <strain evidence="2 3">S1-96</strain>
    </source>
</reference>
<evidence type="ECO:0000313" key="3">
    <source>
        <dbReference type="Proteomes" id="UP001156441"/>
    </source>
</evidence>
<organism evidence="2 3">
    <name type="scientific">Actinophytocola gossypii</name>
    <dbReference type="NCBI Taxonomy" id="2812003"/>
    <lineage>
        <taxon>Bacteria</taxon>
        <taxon>Bacillati</taxon>
        <taxon>Actinomycetota</taxon>
        <taxon>Actinomycetes</taxon>
        <taxon>Pseudonocardiales</taxon>
        <taxon>Pseudonocardiaceae</taxon>
    </lineage>
</organism>
<feature type="domain" description="DUF397" evidence="1">
    <location>
        <begin position="3"/>
        <end position="59"/>
    </location>
</feature>
<evidence type="ECO:0000313" key="2">
    <source>
        <dbReference type="EMBL" id="MCT2582366.1"/>
    </source>
</evidence>